<dbReference type="Proteomes" id="UP000013827">
    <property type="component" value="Unassembled WGS sequence"/>
</dbReference>
<name>A0A0D3KHI7_EMIH1</name>
<keyword evidence="2" id="KW-1185">Reference proteome</keyword>
<protein>
    <submittedName>
        <fullName evidence="1">Uncharacterized protein</fullName>
    </submittedName>
</protein>
<dbReference type="KEGG" id="ehx:EMIHUDRAFT_252631"/>
<dbReference type="PaxDb" id="2903-EOD35222"/>
<evidence type="ECO:0000313" key="1">
    <source>
        <dbReference type="EnsemblProtists" id="EOD35222"/>
    </source>
</evidence>
<dbReference type="RefSeq" id="XP_005787651.1">
    <property type="nucleotide sequence ID" value="XM_005787594.1"/>
</dbReference>
<evidence type="ECO:0000313" key="2">
    <source>
        <dbReference type="Proteomes" id="UP000013827"/>
    </source>
</evidence>
<sequence length="274" mass="30335">MPLVVDDSFVAFYDVARFLLSSHVRSTLRRPKTEMRAKQLETFKIGLALRMPFYVCATGLTSRPDLNGVFAQVAARLDPESGRLPTRVFIYNEAQSILVKADNLVPTLITTGKVVRMLKHQASLFEARNDLVEASLYLVNAALLDPSESAWRGAVAALPPTKRYVDVLFDDLAATPPGRPLPSDKLATFAAALDKHISVSLLRRGQSLLAETPPGERPAAFSDFSGAKRRVSEALMRSHQTPEARFFDHMHLAVHVLLGSCSRRRGRPNCCIPW</sequence>
<accession>A0A0D3KHI7</accession>
<dbReference type="HOGENOM" id="CLU_1100186_0_0_1"/>
<dbReference type="GeneID" id="17280492"/>
<dbReference type="EnsemblProtists" id="EOD35222">
    <property type="protein sequence ID" value="EOD35222"/>
    <property type="gene ID" value="EMIHUDRAFT_252631"/>
</dbReference>
<proteinExistence type="predicted"/>
<reference evidence="2" key="1">
    <citation type="journal article" date="2013" name="Nature">
        <title>Pan genome of the phytoplankton Emiliania underpins its global distribution.</title>
        <authorList>
            <person name="Read B.A."/>
            <person name="Kegel J."/>
            <person name="Klute M.J."/>
            <person name="Kuo A."/>
            <person name="Lefebvre S.C."/>
            <person name="Maumus F."/>
            <person name="Mayer C."/>
            <person name="Miller J."/>
            <person name="Monier A."/>
            <person name="Salamov A."/>
            <person name="Young J."/>
            <person name="Aguilar M."/>
            <person name="Claverie J.M."/>
            <person name="Frickenhaus S."/>
            <person name="Gonzalez K."/>
            <person name="Herman E.K."/>
            <person name="Lin Y.C."/>
            <person name="Napier J."/>
            <person name="Ogata H."/>
            <person name="Sarno A.F."/>
            <person name="Shmutz J."/>
            <person name="Schroeder D."/>
            <person name="de Vargas C."/>
            <person name="Verret F."/>
            <person name="von Dassow P."/>
            <person name="Valentin K."/>
            <person name="Van de Peer Y."/>
            <person name="Wheeler G."/>
            <person name="Dacks J.B."/>
            <person name="Delwiche C.F."/>
            <person name="Dyhrman S.T."/>
            <person name="Glockner G."/>
            <person name="John U."/>
            <person name="Richards T."/>
            <person name="Worden A.Z."/>
            <person name="Zhang X."/>
            <person name="Grigoriev I.V."/>
            <person name="Allen A.E."/>
            <person name="Bidle K."/>
            <person name="Borodovsky M."/>
            <person name="Bowler C."/>
            <person name="Brownlee C."/>
            <person name="Cock J.M."/>
            <person name="Elias M."/>
            <person name="Gladyshev V.N."/>
            <person name="Groth M."/>
            <person name="Guda C."/>
            <person name="Hadaegh A."/>
            <person name="Iglesias-Rodriguez M.D."/>
            <person name="Jenkins J."/>
            <person name="Jones B.M."/>
            <person name="Lawson T."/>
            <person name="Leese F."/>
            <person name="Lindquist E."/>
            <person name="Lobanov A."/>
            <person name="Lomsadze A."/>
            <person name="Malik S.B."/>
            <person name="Marsh M.E."/>
            <person name="Mackinder L."/>
            <person name="Mock T."/>
            <person name="Mueller-Roeber B."/>
            <person name="Pagarete A."/>
            <person name="Parker M."/>
            <person name="Probert I."/>
            <person name="Quesneville H."/>
            <person name="Raines C."/>
            <person name="Rensing S.A."/>
            <person name="Riano-Pachon D.M."/>
            <person name="Richier S."/>
            <person name="Rokitta S."/>
            <person name="Shiraiwa Y."/>
            <person name="Soanes D.M."/>
            <person name="van der Giezen M."/>
            <person name="Wahlund T.M."/>
            <person name="Williams B."/>
            <person name="Wilson W."/>
            <person name="Wolfe G."/>
            <person name="Wurch L.L."/>
        </authorList>
    </citation>
    <scope>NUCLEOTIDE SEQUENCE</scope>
</reference>
<dbReference type="AlphaFoldDB" id="A0A0D3KHI7"/>
<reference evidence="1" key="2">
    <citation type="submission" date="2024-10" db="UniProtKB">
        <authorList>
            <consortium name="EnsemblProtists"/>
        </authorList>
    </citation>
    <scope>IDENTIFICATION</scope>
</reference>
<organism evidence="1 2">
    <name type="scientific">Emiliania huxleyi (strain CCMP1516)</name>
    <dbReference type="NCBI Taxonomy" id="280463"/>
    <lineage>
        <taxon>Eukaryota</taxon>
        <taxon>Haptista</taxon>
        <taxon>Haptophyta</taxon>
        <taxon>Prymnesiophyceae</taxon>
        <taxon>Isochrysidales</taxon>
        <taxon>Noelaerhabdaceae</taxon>
        <taxon>Emiliania</taxon>
    </lineage>
</organism>